<dbReference type="EC" id="7.1.1.-" evidence="1"/>
<dbReference type="PANTHER" id="PTHR33269:SF19">
    <property type="entry name" value="NADH-QUINONE OXIDOREDUCTASE SUBUNIT J"/>
    <property type="match status" value="1"/>
</dbReference>
<dbReference type="Proteomes" id="UP000824037">
    <property type="component" value="Unassembled WGS sequence"/>
</dbReference>
<name>A0A9D2J6Z8_9MICO</name>
<keyword evidence="1" id="KW-0812">Transmembrane</keyword>
<feature type="compositionally biased region" description="Low complexity" evidence="2">
    <location>
        <begin position="297"/>
        <end position="308"/>
    </location>
</feature>
<feature type="transmembrane region" description="Helical" evidence="1">
    <location>
        <begin position="149"/>
        <end position="170"/>
    </location>
</feature>
<evidence type="ECO:0000256" key="1">
    <source>
        <dbReference type="RuleBase" id="RU004429"/>
    </source>
</evidence>
<evidence type="ECO:0000256" key="2">
    <source>
        <dbReference type="SAM" id="MobiDB-lite"/>
    </source>
</evidence>
<dbReference type="PANTHER" id="PTHR33269">
    <property type="entry name" value="NADH-UBIQUINONE OXIDOREDUCTASE CHAIN 6"/>
    <property type="match status" value="1"/>
</dbReference>
<accession>A0A9D2J6Z8</accession>
<feature type="transmembrane region" description="Helical" evidence="1">
    <location>
        <begin position="12"/>
        <end position="31"/>
    </location>
</feature>
<sequence>MTEQLVISTGEAVLFWVLAPLAVLGALALLFARRPVHIAVSIAGVMVALAILYIALEAPFLGVAQIVVYTGAVMMLFLFVIMLVGVDSTESLTETLVGQRWIAVVGGVGLVALLIALVTRAAFGSPVGLGAANAESNPAGVARIIFGEYIFPFELTAALLITAALGALVLSHRRRLGPKRGQREVVEAKLAAFKSGAGATSVISSPGPGVYARTNSADMPAIDAGGSALDASITTVLRVRGQVLRQSEATEQTARAAQIASGTPVIDHDTQDVPIETAAPEQVTASADAAGEPSTLAEASESAEASSAVDGSEQNPPPGDARARGEGDEQ</sequence>
<dbReference type="NCBIfam" id="NF005165">
    <property type="entry name" value="PRK06638.1-5"/>
    <property type="match status" value="1"/>
</dbReference>
<feature type="region of interest" description="Disordered" evidence="2">
    <location>
        <begin position="281"/>
        <end position="330"/>
    </location>
</feature>
<dbReference type="GO" id="GO:0008137">
    <property type="term" value="F:NADH dehydrogenase (ubiquinone) activity"/>
    <property type="evidence" value="ECO:0007669"/>
    <property type="project" value="UniProtKB-UniRule"/>
</dbReference>
<evidence type="ECO:0000313" key="3">
    <source>
        <dbReference type="EMBL" id="HIZ37944.1"/>
    </source>
</evidence>
<dbReference type="EMBL" id="DXBY01000329">
    <property type="protein sequence ID" value="HIZ37944.1"/>
    <property type="molecule type" value="Genomic_DNA"/>
</dbReference>
<dbReference type="InterPro" id="IPR001457">
    <property type="entry name" value="NADH_UbQ/plastoQ_OxRdtase_su6"/>
</dbReference>
<feature type="compositionally biased region" description="Basic and acidic residues" evidence="2">
    <location>
        <begin position="321"/>
        <end position="330"/>
    </location>
</feature>
<dbReference type="Pfam" id="PF00499">
    <property type="entry name" value="Oxidored_q3"/>
    <property type="match status" value="1"/>
</dbReference>
<dbReference type="InterPro" id="IPR042106">
    <property type="entry name" value="Nuo/plastoQ_OxRdtase_6_NuoJ"/>
</dbReference>
<feature type="transmembrane region" description="Helical" evidence="1">
    <location>
        <begin position="38"/>
        <end position="56"/>
    </location>
</feature>
<keyword evidence="1" id="KW-1003">Cell membrane</keyword>
<comment type="subcellular location">
    <subcellularLocation>
        <location evidence="1">Cell membrane</location>
        <topology evidence="1">Multi-pass membrane protein</topology>
    </subcellularLocation>
</comment>
<protein>
    <recommendedName>
        <fullName evidence="1">NADH-quinone oxidoreductase subunit J</fullName>
        <ecNumber evidence="1">7.1.1.-</ecNumber>
    </recommendedName>
</protein>
<comment type="catalytic activity">
    <reaction evidence="1">
        <text>a quinone + NADH + 5 H(+)(in) = a quinol + NAD(+) + 4 H(+)(out)</text>
        <dbReference type="Rhea" id="RHEA:57888"/>
        <dbReference type="ChEBI" id="CHEBI:15378"/>
        <dbReference type="ChEBI" id="CHEBI:24646"/>
        <dbReference type="ChEBI" id="CHEBI:57540"/>
        <dbReference type="ChEBI" id="CHEBI:57945"/>
        <dbReference type="ChEBI" id="CHEBI:132124"/>
    </reaction>
</comment>
<keyword evidence="1" id="KW-1133">Transmembrane helix</keyword>
<keyword evidence="1" id="KW-0874">Quinone</keyword>
<feature type="transmembrane region" description="Helical" evidence="1">
    <location>
        <begin position="101"/>
        <end position="123"/>
    </location>
</feature>
<feature type="transmembrane region" description="Helical" evidence="1">
    <location>
        <begin position="62"/>
        <end position="89"/>
    </location>
</feature>
<organism evidence="3 4">
    <name type="scientific">Candidatus Ruania gallistercoris</name>
    <dbReference type="NCBI Taxonomy" id="2838746"/>
    <lineage>
        <taxon>Bacteria</taxon>
        <taxon>Bacillati</taxon>
        <taxon>Actinomycetota</taxon>
        <taxon>Actinomycetes</taxon>
        <taxon>Micrococcales</taxon>
        <taxon>Ruaniaceae</taxon>
        <taxon>Ruania</taxon>
    </lineage>
</organism>
<evidence type="ECO:0000313" key="4">
    <source>
        <dbReference type="Proteomes" id="UP000824037"/>
    </source>
</evidence>
<comment type="caution">
    <text evidence="3">The sequence shown here is derived from an EMBL/GenBank/DDBJ whole genome shotgun (WGS) entry which is preliminary data.</text>
</comment>
<dbReference type="AlphaFoldDB" id="A0A9D2J6Z8"/>
<comment type="similarity">
    <text evidence="1">Belongs to the complex I subunit 6 family.</text>
</comment>
<reference evidence="3" key="1">
    <citation type="journal article" date="2021" name="PeerJ">
        <title>Extensive microbial diversity within the chicken gut microbiome revealed by metagenomics and culture.</title>
        <authorList>
            <person name="Gilroy R."/>
            <person name="Ravi A."/>
            <person name="Getino M."/>
            <person name="Pursley I."/>
            <person name="Horton D.L."/>
            <person name="Alikhan N.F."/>
            <person name="Baker D."/>
            <person name="Gharbi K."/>
            <person name="Hall N."/>
            <person name="Watson M."/>
            <person name="Adriaenssens E.M."/>
            <person name="Foster-Nyarko E."/>
            <person name="Jarju S."/>
            <person name="Secka A."/>
            <person name="Antonio M."/>
            <person name="Oren A."/>
            <person name="Chaudhuri R.R."/>
            <person name="La Ragione R."/>
            <person name="Hildebrand F."/>
            <person name="Pallen M.J."/>
        </authorList>
    </citation>
    <scope>NUCLEOTIDE SEQUENCE</scope>
    <source>
        <strain evidence="3">ChiGjej4B4-7305</strain>
    </source>
</reference>
<keyword evidence="1" id="KW-0472">Membrane</keyword>
<gene>
    <name evidence="3" type="ORF">H9815_19385</name>
</gene>
<proteinExistence type="inferred from homology"/>
<keyword evidence="3" id="KW-0560">Oxidoreductase</keyword>
<dbReference type="GO" id="GO:0005886">
    <property type="term" value="C:plasma membrane"/>
    <property type="evidence" value="ECO:0007669"/>
    <property type="project" value="UniProtKB-SubCell"/>
</dbReference>
<dbReference type="GO" id="GO:0048038">
    <property type="term" value="F:quinone binding"/>
    <property type="evidence" value="ECO:0007669"/>
    <property type="project" value="UniProtKB-UniRule"/>
</dbReference>
<dbReference type="GO" id="GO:0016491">
    <property type="term" value="F:oxidoreductase activity"/>
    <property type="evidence" value="ECO:0007669"/>
    <property type="project" value="UniProtKB-KW"/>
</dbReference>
<dbReference type="Gene3D" id="1.20.120.1200">
    <property type="entry name" value="NADH-ubiquinone/plastoquinone oxidoreductase chain 6, subunit NuoJ"/>
    <property type="match status" value="1"/>
</dbReference>
<comment type="function">
    <text evidence="1">NDH-1 shuttles electrons from NADH, via FMN and iron-sulfur (Fe-S) centers, to quinones in the respiratory chain. Couples the redox reaction to proton translocation (for every two electrons transferred, four hydrogen ions are translocated across the cytoplasmic membrane), and thus conserves the redox energy in a proton gradient.</text>
</comment>
<reference evidence="3" key="2">
    <citation type="submission" date="2021-04" db="EMBL/GenBank/DDBJ databases">
        <authorList>
            <person name="Gilroy R."/>
        </authorList>
    </citation>
    <scope>NUCLEOTIDE SEQUENCE</scope>
    <source>
        <strain evidence="3">ChiGjej4B4-7305</strain>
    </source>
</reference>
<keyword evidence="1" id="KW-0520">NAD</keyword>